<protein>
    <recommendedName>
        <fullName evidence="1">VWFA domain-containing protein</fullName>
    </recommendedName>
</protein>
<dbReference type="PANTHER" id="PTHR34706:SF1">
    <property type="entry name" value="VWFA DOMAIN-CONTAINING PROTEIN"/>
    <property type="match status" value="1"/>
</dbReference>
<evidence type="ECO:0000259" key="1">
    <source>
        <dbReference type="PROSITE" id="PS50234"/>
    </source>
</evidence>
<feature type="domain" description="VWFA" evidence="1">
    <location>
        <begin position="15"/>
        <end position="210"/>
    </location>
</feature>
<accession>A0A941GNR3</accession>
<dbReference type="InterPro" id="IPR002035">
    <property type="entry name" value="VWF_A"/>
</dbReference>
<dbReference type="PANTHER" id="PTHR34706">
    <property type="entry name" value="SLR1338 PROTEIN"/>
    <property type="match status" value="1"/>
</dbReference>
<organism evidence="2 3">
    <name type="scientific">Gomphosphaeria aponina SAG 52.96 = DSM 107014</name>
    <dbReference type="NCBI Taxonomy" id="1521640"/>
    <lineage>
        <taxon>Bacteria</taxon>
        <taxon>Bacillati</taxon>
        <taxon>Cyanobacteriota</taxon>
        <taxon>Cyanophyceae</taxon>
        <taxon>Oscillatoriophycideae</taxon>
        <taxon>Chroococcales</taxon>
        <taxon>Gomphosphaeriaceae</taxon>
        <taxon>Gomphosphaeria</taxon>
    </lineage>
</organism>
<comment type="caution">
    <text evidence="2">The sequence shown here is derived from an EMBL/GenBank/DDBJ whole genome shotgun (WGS) entry which is preliminary data.</text>
</comment>
<dbReference type="EMBL" id="JADQBC010000034">
    <property type="protein sequence ID" value="MBR8827544.1"/>
    <property type="molecule type" value="Genomic_DNA"/>
</dbReference>
<name>A0A941GNR3_9CHRO</name>
<proteinExistence type="predicted"/>
<dbReference type="Proteomes" id="UP000767446">
    <property type="component" value="Unassembled WGS sequence"/>
</dbReference>
<reference evidence="2" key="1">
    <citation type="submission" date="2021-02" db="EMBL/GenBank/DDBJ databases">
        <title>Metagenome analyses of Stigonema ocellatum DSM 106950, Chlorogloea purpurea SAG 13.99 and Gomphosphaeria aponina DSM 107014.</title>
        <authorList>
            <person name="Marter P."/>
            <person name="Huang S."/>
        </authorList>
    </citation>
    <scope>NUCLEOTIDE SEQUENCE</scope>
    <source>
        <strain evidence="2">JP213</strain>
    </source>
</reference>
<gene>
    <name evidence="2" type="ORF">DSM107014_06485</name>
</gene>
<dbReference type="SUPFAM" id="SSF53300">
    <property type="entry name" value="vWA-like"/>
    <property type="match status" value="1"/>
</dbReference>
<dbReference type="InterPro" id="IPR036465">
    <property type="entry name" value="vWFA_dom_sf"/>
</dbReference>
<evidence type="ECO:0000313" key="2">
    <source>
        <dbReference type="EMBL" id="MBR8827544.1"/>
    </source>
</evidence>
<dbReference type="PROSITE" id="PS50234">
    <property type="entry name" value="VWFA"/>
    <property type="match status" value="1"/>
</dbReference>
<evidence type="ECO:0000313" key="3">
    <source>
        <dbReference type="Proteomes" id="UP000767446"/>
    </source>
</evidence>
<sequence length="212" mass="24013">MDILTEGGGLLLERDYSIIIDKSEIMLTENFTTDGERSFWNIVKEATFAIATKCEEFDFDGLTIYLYADNFDKFERVTVHQLADIFLTQKPSGKARLTLALKDAVEHYFQRRFQGLTKPNGETIVIITASEPEDEAAVKQTIIEASQQMIHEDELGITFIQVGTDKHLGKLLQTLDDHLVEIGAKFDICDTIKLENIDERTLSEVLLHAITN</sequence>
<dbReference type="AlphaFoldDB" id="A0A941GNR3"/>